<organism evidence="2 3">
    <name type="scientific">Ophiobolus disseminans</name>
    <dbReference type="NCBI Taxonomy" id="1469910"/>
    <lineage>
        <taxon>Eukaryota</taxon>
        <taxon>Fungi</taxon>
        <taxon>Dikarya</taxon>
        <taxon>Ascomycota</taxon>
        <taxon>Pezizomycotina</taxon>
        <taxon>Dothideomycetes</taxon>
        <taxon>Pleosporomycetidae</taxon>
        <taxon>Pleosporales</taxon>
        <taxon>Pleosporineae</taxon>
        <taxon>Phaeosphaeriaceae</taxon>
        <taxon>Ophiobolus</taxon>
    </lineage>
</organism>
<feature type="region of interest" description="Disordered" evidence="1">
    <location>
        <begin position="232"/>
        <end position="254"/>
    </location>
</feature>
<feature type="region of interest" description="Disordered" evidence="1">
    <location>
        <begin position="34"/>
        <end position="94"/>
    </location>
</feature>
<accession>A0A6A7AGE1</accession>
<dbReference type="EMBL" id="MU006218">
    <property type="protein sequence ID" value="KAF2831739.1"/>
    <property type="molecule type" value="Genomic_DNA"/>
</dbReference>
<evidence type="ECO:0000313" key="2">
    <source>
        <dbReference type="EMBL" id="KAF2831739.1"/>
    </source>
</evidence>
<proteinExistence type="predicted"/>
<name>A0A6A7AGE1_9PLEO</name>
<evidence type="ECO:0000313" key="3">
    <source>
        <dbReference type="Proteomes" id="UP000799424"/>
    </source>
</evidence>
<gene>
    <name evidence="2" type="ORF">CC86DRAFT_463553</name>
</gene>
<evidence type="ECO:0000256" key="1">
    <source>
        <dbReference type="SAM" id="MobiDB-lite"/>
    </source>
</evidence>
<sequence length="270" mass="30556">MGPPKNAWKMFTYVPWSGDRAAVDEQIAKVEIKVGQEEAAGQDESKNKGDGEAAPQGNKRRADAISEEGEGPELQRLKTKYPGGKLQTSRGAGPDIGASWERSVFGFRPTFMKAVLIYPGDNHKNNRAHDLLIAQVRNESRSDTTVDPGVSSVKLEDEKYRVTTAYRFHERELLPTQWLASWFQQSHWEPEEKTREEICAPPNDVWNMYTEGPSPDDRNAIDDQVGRVRIEKTKRVEPDEMEGNDSKKRSLDKVRTLGDTPETQRFKVIA</sequence>
<dbReference type="AlphaFoldDB" id="A0A6A7AGE1"/>
<protein>
    <submittedName>
        <fullName evidence="2">Uncharacterized protein</fullName>
    </submittedName>
</protein>
<reference evidence="2" key="1">
    <citation type="journal article" date="2020" name="Stud. Mycol.">
        <title>101 Dothideomycetes genomes: a test case for predicting lifestyles and emergence of pathogens.</title>
        <authorList>
            <person name="Haridas S."/>
            <person name="Albert R."/>
            <person name="Binder M."/>
            <person name="Bloem J."/>
            <person name="Labutti K."/>
            <person name="Salamov A."/>
            <person name="Andreopoulos B."/>
            <person name="Baker S."/>
            <person name="Barry K."/>
            <person name="Bills G."/>
            <person name="Bluhm B."/>
            <person name="Cannon C."/>
            <person name="Castanera R."/>
            <person name="Culley D."/>
            <person name="Daum C."/>
            <person name="Ezra D."/>
            <person name="Gonzalez J."/>
            <person name="Henrissat B."/>
            <person name="Kuo A."/>
            <person name="Liang C."/>
            <person name="Lipzen A."/>
            <person name="Lutzoni F."/>
            <person name="Magnuson J."/>
            <person name="Mondo S."/>
            <person name="Nolan M."/>
            <person name="Ohm R."/>
            <person name="Pangilinan J."/>
            <person name="Park H.-J."/>
            <person name="Ramirez L."/>
            <person name="Alfaro M."/>
            <person name="Sun H."/>
            <person name="Tritt A."/>
            <person name="Yoshinaga Y."/>
            <person name="Zwiers L.-H."/>
            <person name="Turgeon B."/>
            <person name="Goodwin S."/>
            <person name="Spatafora J."/>
            <person name="Crous P."/>
            <person name="Grigoriev I."/>
        </authorList>
    </citation>
    <scope>NUCLEOTIDE SEQUENCE</scope>
    <source>
        <strain evidence="2">CBS 113818</strain>
    </source>
</reference>
<dbReference type="Proteomes" id="UP000799424">
    <property type="component" value="Unassembled WGS sequence"/>
</dbReference>
<keyword evidence="3" id="KW-1185">Reference proteome</keyword>